<gene>
    <name evidence="1" type="ORF">DSO57_1002284</name>
</gene>
<dbReference type="Proteomes" id="UP001165960">
    <property type="component" value="Unassembled WGS sequence"/>
</dbReference>
<evidence type="ECO:0000313" key="2">
    <source>
        <dbReference type="Proteomes" id="UP001165960"/>
    </source>
</evidence>
<reference evidence="1" key="1">
    <citation type="submission" date="2022-04" db="EMBL/GenBank/DDBJ databases">
        <title>Genome of the entomopathogenic fungus Entomophthora muscae.</title>
        <authorList>
            <person name="Elya C."/>
            <person name="Lovett B.R."/>
            <person name="Lee E."/>
            <person name="Macias A.M."/>
            <person name="Hajek A.E."/>
            <person name="De Bivort B.L."/>
            <person name="Kasson M.T."/>
            <person name="De Fine Licht H.H."/>
            <person name="Stajich J.E."/>
        </authorList>
    </citation>
    <scope>NUCLEOTIDE SEQUENCE</scope>
    <source>
        <strain evidence="1">Berkeley</strain>
    </source>
</reference>
<accession>A0ACC2TJX6</accession>
<organism evidence="1 2">
    <name type="scientific">Entomophthora muscae</name>
    <dbReference type="NCBI Taxonomy" id="34485"/>
    <lineage>
        <taxon>Eukaryota</taxon>
        <taxon>Fungi</taxon>
        <taxon>Fungi incertae sedis</taxon>
        <taxon>Zoopagomycota</taxon>
        <taxon>Entomophthoromycotina</taxon>
        <taxon>Entomophthoromycetes</taxon>
        <taxon>Entomophthorales</taxon>
        <taxon>Entomophthoraceae</taxon>
        <taxon>Entomophthora</taxon>
    </lineage>
</organism>
<sequence length="170" mass="17795">MRGYNLLTLGACSVLALSTRLERRKNFVETHQEHGHLPGGDQNPGPGALMAQMSRILLGENPLTILGEYNQKADAEREGGHSHDEPESQGQQNAGAPLSGAALPPPPPGPPPGLPGVSFPPPPPPPMYGPPPPPPMYGPPPPPPMYGPPPPPPPPPMYGPPPPMYGPPPY</sequence>
<protein>
    <submittedName>
        <fullName evidence="1">Uncharacterized protein</fullName>
    </submittedName>
</protein>
<name>A0ACC2TJX6_9FUNG</name>
<keyword evidence="2" id="KW-1185">Reference proteome</keyword>
<comment type="caution">
    <text evidence="1">The sequence shown here is derived from an EMBL/GenBank/DDBJ whole genome shotgun (WGS) entry which is preliminary data.</text>
</comment>
<dbReference type="EMBL" id="QTSX02002845">
    <property type="protein sequence ID" value="KAJ9074853.1"/>
    <property type="molecule type" value="Genomic_DNA"/>
</dbReference>
<evidence type="ECO:0000313" key="1">
    <source>
        <dbReference type="EMBL" id="KAJ9074853.1"/>
    </source>
</evidence>
<proteinExistence type="predicted"/>